<proteinExistence type="predicted"/>
<dbReference type="STRING" id="395961.Cyan7425_1679"/>
<dbReference type="HOGENOM" id="CLU_2857959_0_0_3"/>
<dbReference type="EMBL" id="CP001344">
    <property type="protein sequence ID" value="ACL44048.1"/>
    <property type="molecule type" value="Genomic_DNA"/>
</dbReference>
<evidence type="ECO:0000313" key="1">
    <source>
        <dbReference type="EMBL" id="ACL44048.1"/>
    </source>
</evidence>
<reference evidence="1" key="1">
    <citation type="submission" date="2009-01" db="EMBL/GenBank/DDBJ databases">
        <title>Complete sequence of chromosome Cyanothece sp. PCC 7425.</title>
        <authorList>
            <consortium name="US DOE Joint Genome Institute"/>
            <person name="Lucas S."/>
            <person name="Copeland A."/>
            <person name="Lapidus A."/>
            <person name="Glavina del Rio T."/>
            <person name="Dalin E."/>
            <person name="Tice H."/>
            <person name="Bruce D."/>
            <person name="Goodwin L."/>
            <person name="Pitluck S."/>
            <person name="Sims D."/>
            <person name="Meineke L."/>
            <person name="Brettin T."/>
            <person name="Detter J.C."/>
            <person name="Han C."/>
            <person name="Larimer F."/>
            <person name="Land M."/>
            <person name="Hauser L."/>
            <person name="Kyrpides N."/>
            <person name="Ovchinnikova G."/>
            <person name="Liberton M."/>
            <person name="Stoeckel J."/>
            <person name="Banerjee A."/>
            <person name="Singh A."/>
            <person name="Page L."/>
            <person name="Sato H."/>
            <person name="Zhao L."/>
            <person name="Sherman L."/>
            <person name="Pakrasi H."/>
            <person name="Richardson P."/>
        </authorList>
    </citation>
    <scope>NUCLEOTIDE SEQUENCE</scope>
    <source>
        <strain evidence="1">PCC 7425</strain>
    </source>
</reference>
<dbReference type="eggNOG" id="ENOG50330SB">
    <property type="taxonomic scope" value="Bacteria"/>
</dbReference>
<sequence length="75" mass="8254">MLVIVTKTQLLSPQQVCQNCLLADCQGQPRWQGGHLGCGDLVCPSSGQQPEQYLCQMGFRIARIADYTQSEPSLD</sequence>
<organism evidence="1">
    <name type="scientific">Cyanothece sp. (strain PCC 7425 / ATCC 29141)</name>
    <dbReference type="NCBI Taxonomy" id="395961"/>
    <lineage>
        <taxon>Bacteria</taxon>
        <taxon>Bacillati</taxon>
        <taxon>Cyanobacteriota</taxon>
        <taxon>Cyanophyceae</taxon>
        <taxon>Gomontiellales</taxon>
        <taxon>Cyanothecaceae</taxon>
        <taxon>Cyanothece</taxon>
    </lineage>
</organism>
<accession>B8HR60</accession>
<protein>
    <submittedName>
        <fullName evidence="1">Uncharacterized protein</fullName>
    </submittedName>
</protein>
<name>B8HR60_CYAP4</name>
<dbReference type="KEGG" id="cyn:Cyan7425_1679"/>
<gene>
    <name evidence="1" type="ordered locus">Cyan7425_1679</name>
</gene>
<dbReference type="OrthoDB" id="515521at2"/>
<dbReference type="AlphaFoldDB" id="B8HR60"/>